<dbReference type="OrthoDB" id="5195397at2"/>
<dbReference type="KEGG" id="plim:PHILAsVB114_04670"/>
<name>A0A249LFQ9_9ACTN</name>
<dbReference type="RefSeq" id="WP_095698223.1">
    <property type="nucleotide sequence ID" value="NZ_CP016782.1"/>
</dbReference>
<gene>
    <name evidence="1" type="ORF">PHILAsVB114_04670</name>
</gene>
<dbReference type="EMBL" id="CP016782">
    <property type="protein sequence ID" value="ASY27922.1"/>
    <property type="molecule type" value="Genomic_DNA"/>
</dbReference>
<dbReference type="AlphaFoldDB" id="A0A249LFQ9"/>
<keyword evidence="2" id="KW-1185">Reference proteome</keyword>
<accession>A0A249LFQ9</accession>
<reference evidence="1 2" key="1">
    <citation type="submission" date="2016-07" db="EMBL/GenBank/DDBJ databases">
        <title>High microdiversification within the ubiquitous acI lineage of Actinobacteria.</title>
        <authorList>
            <person name="Neuenschwander S.M."/>
            <person name="Salcher M."/>
            <person name="Ghai R."/>
            <person name="Pernthaler J."/>
        </authorList>
    </citation>
    <scope>NUCLEOTIDE SEQUENCE [LARGE SCALE GENOMIC DNA]</scope>
    <source>
        <strain evidence="1">MMS-VB-114</strain>
    </source>
</reference>
<proteinExistence type="predicted"/>
<evidence type="ECO:0000313" key="2">
    <source>
        <dbReference type="Proteomes" id="UP000217221"/>
    </source>
</evidence>
<evidence type="ECO:0000313" key="1">
    <source>
        <dbReference type="EMBL" id="ASY27922.1"/>
    </source>
</evidence>
<organism evidence="1 2">
    <name type="scientific">Candidatus Planktophila limnetica</name>
    <dbReference type="NCBI Taxonomy" id="573600"/>
    <lineage>
        <taxon>Bacteria</taxon>
        <taxon>Bacillati</taxon>
        <taxon>Actinomycetota</taxon>
        <taxon>Actinomycetes</taxon>
        <taxon>Candidatus Nanopelagicales</taxon>
        <taxon>Candidatus Nanopelagicaceae</taxon>
        <taxon>Candidatus Planktophila</taxon>
    </lineage>
</organism>
<protein>
    <submittedName>
        <fullName evidence="1">Uncharacterized protein</fullName>
    </submittedName>
</protein>
<dbReference type="Proteomes" id="UP000217221">
    <property type="component" value="Chromosome"/>
</dbReference>
<sequence>MFEFIAIALIIFLFLNRKKRKKKPRGLDAELKELVENSTDPTGIGLDIKRFLLSVIDDDKNDREKFSDAQIATAQRILDRAGPAAFYWMVEIASQLTFLAAAQINGITTNVDAELKGSATPEDVVRIVVQP</sequence>